<evidence type="ECO:0000256" key="3">
    <source>
        <dbReference type="ARBA" id="ARBA00022989"/>
    </source>
</evidence>
<feature type="transmembrane region" description="Helical" evidence="5">
    <location>
        <begin position="118"/>
        <end position="144"/>
    </location>
</feature>
<dbReference type="PROSITE" id="PS51257">
    <property type="entry name" value="PROKAR_LIPOPROTEIN"/>
    <property type="match status" value="1"/>
</dbReference>
<keyword evidence="5" id="KW-0406">Ion transport</keyword>
<comment type="similarity">
    <text evidence="5">Belongs to the copper transporter (Ctr) (TC 1.A.56) family. SLC31A subfamily.</text>
</comment>
<dbReference type="EMBL" id="ML769384">
    <property type="protein sequence ID" value="KAE9410822.1"/>
    <property type="molecule type" value="Genomic_DNA"/>
</dbReference>
<dbReference type="GO" id="GO:0005375">
    <property type="term" value="F:copper ion transmembrane transporter activity"/>
    <property type="evidence" value="ECO:0007669"/>
    <property type="project" value="UniProtKB-UniRule"/>
</dbReference>
<evidence type="ECO:0000256" key="5">
    <source>
        <dbReference type="RuleBase" id="RU367022"/>
    </source>
</evidence>
<evidence type="ECO:0000313" key="7">
    <source>
        <dbReference type="EMBL" id="KAE9410822.1"/>
    </source>
</evidence>
<keyword evidence="3 5" id="KW-1133">Transmembrane helix</keyword>
<keyword evidence="5" id="KW-0187">Copper transport</keyword>
<evidence type="ECO:0000313" key="8">
    <source>
        <dbReference type="Proteomes" id="UP000799118"/>
    </source>
</evidence>
<protein>
    <recommendedName>
        <fullName evidence="5">Copper transport protein</fullName>
    </recommendedName>
</protein>
<name>A0A6A4IEU9_9AGAR</name>
<dbReference type="GO" id="GO:0005886">
    <property type="term" value="C:plasma membrane"/>
    <property type="evidence" value="ECO:0007669"/>
    <property type="project" value="TreeGrafter"/>
</dbReference>
<sequence>MKNYLHFTGGDSLLFETWHPSSSGAIAGACIGLVLVALFERWLFSIRAGLESYWRQRTLAMYNELDSKVNKHDNDETSSTNSVENKSCSQGDRKTRTVPPFIAAHDVSRGAIHALQALLGYILMLAAMTFQAAYIISIILGLGIGEILFGRLNTRNLLLH</sequence>
<evidence type="ECO:0000256" key="4">
    <source>
        <dbReference type="ARBA" id="ARBA00023136"/>
    </source>
</evidence>
<proteinExistence type="inferred from homology"/>
<keyword evidence="2 5" id="KW-0812">Transmembrane</keyword>
<feature type="transmembrane region" description="Helical" evidence="5">
    <location>
        <begin position="20"/>
        <end position="39"/>
    </location>
</feature>
<dbReference type="Pfam" id="PF04145">
    <property type="entry name" value="Ctr"/>
    <property type="match status" value="1"/>
</dbReference>
<gene>
    <name evidence="7" type="ORF">BT96DRAFT_952707</name>
</gene>
<keyword evidence="5" id="KW-0186">Copper</keyword>
<reference evidence="7" key="1">
    <citation type="journal article" date="2019" name="Environ. Microbiol.">
        <title>Fungal ecological strategies reflected in gene transcription - a case study of two litter decomposers.</title>
        <authorList>
            <person name="Barbi F."/>
            <person name="Kohler A."/>
            <person name="Barry K."/>
            <person name="Baskaran P."/>
            <person name="Daum C."/>
            <person name="Fauchery L."/>
            <person name="Ihrmark K."/>
            <person name="Kuo A."/>
            <person name="LaButti K."/>
            <person name="Lipzen A."/>
            <person name="Morin E."/>
            <person name="Grigoriev I.V."/>
            <person name="Henrissat B."/>
            <person name="Lindahl B."/>
            <person name="Martin F."/>
        </authorList>
    </citation>
    <scope>NUCLEOTIDE SEQUENCE</scope>
    <source>
        <strain evidence="7">JB14</strain>
    </source>
</reference>
<feature type="compositionally biased region" description="Polar residues" evidence="6">
    <location>
        <begin position="77"/>
        <end position="90"/>
    </location>
</feature>
<organism evidence="7 8">
    <name type="scientific">Gymnopus androsaceus JB14</name>
    <dbReference type="NCBI Taxonomy" id="1447944"/>
    <lineage>
        <taxon>Eukaryota</taxon>
        <taxon>Fungi</taxon>
        <taxon>Dikarya</taxon>
        <taxon>Basidiomycota</taxon>
        <taxon>Agaricomycotina</taxon>
        <taxon>Agaricomycetes</taxon>
        <taxon>Agaricomycetidae</taxon>
        <taxon>Agaricales</taxon>
        <taxon>Marasmiineae</taxon>
        <taxon>Omphalotaceae</taxon>
        <taxon>Gymnopus</taxon>
    </lineage>
</organism>
<evidence type="ECO:0000256" key="2">
    <source>
        <dbReference type="ARBA" id="ARBA00022692"/>
    </source>
</evidence>
<comment type="subcellular location">
    <subcellularLocation>
        <location evidence="1 5">Membrane</location>
        <topology evidence="1 5">Multi-pass membrane protein</topology>
    </subcellularLocation>
</comment>
<dbReference type="PANTHER" id="PTHR12483:SF27">
    <property type="entry name" value="COPPER TRANSPORT PROTEIN CTR1"/>
    <property type="match status" value="1"/>
</dbReference>
<dbReference type="PANTHER" id="PTHR12483">
    <property type="entry name" value="SOLUTE CARRIER FAMILY 31 COPPER TRANSPORTERS"/>
    <property type="match status" value="1"/>
</dbReference>
<evidence type="ECO:0000256" key="1">
    <source>
        <dbReference type="ARBA" id="ARBA00004141"/>
    </source>
</evidence>
<dbReference type="AlphaFoldDB" id="A0A6A4IEU9"/>
<accession>A0A6A4IEU9</accession>
<dbReference type="Proteomes" id="UP000799118">
    <property type="component" value="Unassembled WGS sequence"/>
</dbReference>
<dbReference type="InterPro" id="IPR007274">
    <property type="entry name" value="Cop_transporter"/>
</dbReference>
<keyword evidence="5" id="KW-0813">Transport</keyword>
<feature type="region of interest" description="Disordered" evidence="6">
    <location>
        <begin position="71"/>
        <end position="93"/>
    </location>
</feature>
<evidence type="ECO:0000256" key="6">
    <source>
        <dbReference type="SAM" id="MobiDB-lite"/>
    </source>
</evidence>
<keyword evidence="8" id="KW-1185">Reference proteome</keyword>
<dbReference type="OrthoDB" id="73901at2759"/>
<keyword evidence="4 5" id="KW-0472">Membrane</keyword>